<feature type="transmembrane region" description="Helical" evidence="12">
    <location>
        <begin position="274"/>
        <end position="295"/>
    </location>
</feature>
<dbReference type="NCBIfam" id="TIGR01474">
    <property type="entry name" value="ubiA_proteo"/>
    <property type="match status" value="1"/>
</dbReference>
<evidence type="ECO:0000256" key="8">
    <source>
        <dbReference type="ARBA" id="ARBA00022692"/>
    </source>
</evidence>
<name>A0A9Q6IE56_9PSED</name>
<evidence type="ECO:0000256" key="7">
    <source>
        <dbReference type="ARBA" id="ARBA00022688"/>
    </source>
</evidence>
<dbReference type="OrthoDB" id="9782418at2"/>
<dbReference type="HAMAP" id="MF_01635">
    <property type="entry name" value="UbiA"/>
    <property type="match status" value="1"/>
</dbReference>
<evidence type="ECO:0000256" key="9">
    <source>
        <dbReference type="ARBA" id="ARBA00022842"/>
    </source>
</evidence>
<evidence type="ECO:0000313" key="14">
    <source>
        <dbReference type="EMBL" id="PYC32756.1"/>
    </source>
</evidence>
<organism evidence="14 15">
    <name type="scientific">Pseudomonas protegens</name>
    <dbReference type="NCBI Taxonomy" id="380021"/>
    <lineage>
        <taxon>Bacteria</taxon>
        <taxon>Pseudomonadati</taxon>
        <taxon>Pseudomonadota</taxon>
        <taxon>Gammaproteobacteria</taxon>
        <taxon>Pseudomonadales</taxon>
        <taxon>Pseudomonadaceae</taxon>
        <taxon>Pseudomonas</taxon>
    </lineage>
</organism>
<evidence type="ECO:0000256" key="12">
    <source>
        <dbReference type="HAMAP-Rule" id="MF_01635"/>
    </source>
</evidence>
<reference evidence="14 15" key="1">
    <citation type="submission" date="2018-06" db="EMBL/GenBank/DDBJ databases">
        <title>Pseudomonas diversity within urban Lake Michigan freshwaters.</title>
        <authorList>
            <person name="Batrich M."/>
            <person name="Hatzopoulos T."/>
            <person name="Putonti C."/>
        </authorList>
    </citation>
    <scope>NUCLEOTIDE SEQUENCE [LARGE SCALE GENOMIC DNA]</scope>
    <source>
        <strain evidence="14 15">MB-090624</strain>
    </source>
</reference>
<comment type="cofactor">
    <cofactor evidence="1 12">
        <name>Mg(2+)</name>
        <dbReference type="ChEBI" id="CHEBI:18420"/>
    </cofactor>
</comment>
<comment type="subcellular location">
    <subcellularLocation>
        <location evidence="12">Cell inner membrane</location>
        <topology evidence="12">Multi-pass membrane protein</topology>
    </subcellularLocation>
    <subcellularLocation>
        <location evidence="2">Membrane</location>
        <topology evidence="2">Multi-pass membrane protein</topology>
    </subcellularLocation>
</comment>
<dbReference type="InterPro" id="IPR006370">
    <property type="entry name" value="HB_polyprenyltransferase-like"/>
</dbReference>
<dbReference type="PANTHER" id="PTHR11048:SF28">
    <property type="entry name" value="4-HYDROXYBENZOATE POLYPRENYLTRANSFERASE, MITOCHONDRIAL"/>
    <property type="match status" value="1"/>
</dbReference>
<proteinExistence type="inferred from homology"/>
<keyword evidence="8 12" id="KW-0812">Transmembrane</keyword>
<comment type="caution">
    <text evidence="14">The sequence shown here is derived from an EMBL/GenBank/DDBJ whole genome shotgun (WGS) entry which is preliminary data.</text>
</comment>
<comment type="pathway">
    <text evidence="12">Cofactor biosynthesis; ubiquinone biosynthesis.</text>
</comment>
<accession>A0A9Q6IE56</accession>
<evidence type="ECO:0000256" key="10">
    <source>
        <dbReference type="ARBA" id="ARBA00022989"/>
    </source>
</evidence>
<comment type="catalytic activity">
    <reaction evidence="12">
        <text>all-trans-octaprenyl diphosphate + 4-hydroxybenzoate = 4-hydroxy-3-(all-trans-octaprenyl)benzoate + diphosphate</text>
        <dbReference type="Rhea" id="RHEA:27782"/>
        <dbReference type="ChEBI" id="CHEBI:1617"/>
        <dbReference type="ChEBI" id="CHEBI:17879"/>
        <dbReference type="ChEBI" id="CHEBI:33019"/>
        <dbReference type="ChEBI" id="CHEBI:57711"/>
        <dbReference type="EC" id="2.5.1.39"/>
    </reaction>
</comment>
<comment type="similarity">
    <text evidence="3 12">Belongs to the UbiA prenyltransferase family.</text>
</comment>
<sequence>MYLSLLKSLNRLHPRAWDFLQLTRMDKPIGIYLLLWPTLVALWIAAEGQPSLSHVLIFTFGVILTRAGGCAINDFADRKVDGQVKRTDQRPLATGKVSAKEALALFALLMGAAFLLVLCTNATTVWLSFGALALAACYPFMKRYTYYPQVVLGAAYSWGILMTFTAQNSELPASAWLLYIANLLWTVGYDTYYAMTDRDDDLKIGVKSTAILFGDADRVIILTLQGLSLGCLLLAGARFHLGVWFHLGLLVAAACFAWEFWYTQDRDRMKCFKAFLHNHWAGMAIFIGVVLDYALR</sequence>
<dbReference type="RefSeq" id="WP_102881319.1">
    <property type="nucleotide sequence ID" value="NZ_CP063455.1"/>
</dbReference>
<gene>
    <name evidence="12 14" type="primary">ubiA</name>
    <name evidence="14" type="ORF">DMX08_21350</name>
</gene>
<evidence type="ECO:0000313" key="15">
    <source>
        <dbReference type="Proteomes" id="UP000248188"/>
    </source>
</evidence>
<keyword evidence="10 12" id="KW-1133">Transmembrane helix</keyword>
<evidence type="ECO:0000256" key="6">
    <source>
        <dbReference type="ARBA" id="ARBA00022679"/>
    </source>
</evidence>
<comment type="function">
    <text evidence="12">Catalyzes the prenylation of para-hydroxybenzoate (PHB) with an all-trans polyprenyl group. Mediates the second step in the final reaction sequence of ubiquinone-8 (UQ-8) biosynthesis, which is the condensation of the polyisoprenoid side chain with PHB, generating the first membrane-bound Q intermediate 3-octaprenyl-4-hydroxybenzoate.</text>
</comment>
<evidence type="ECO:0000256" key="13">
    <source>
        <dbReference type="NCBIfam" id="TIGR01474"/>
    </source>
</evidence>
<dbReference type="Gene3D" id="1.20.120.1780">
    <property type="entry name" value="UbiA prenyltransferase"/>
    <property type="match status" value="1"/>
</dbReference>
<dbReference type="AlphaFoldDB" id="A0A9Q6IE56"/>
<evidence type="ECO:0000256" key="3">
    <source>
        <dbReference type="ARBA" id="ARBA00005985"/>
    </source>
</evidence>
<dbReference type="Proteomes" id="UP000248188">
    <property type="component" value="Unassembled WGS sequence"/>
</dbReference>
<dbReference type="FunFam" id="1.10.357.140:FF:000002">
    <property type="entry name" value="4-hydroxybenzoate octaprenyltransferase"/>
    <property type="match status" value="1"/>
</dbReference>
<keyword evidence="4 12" id="KW-1003">Cell membrane</keyword>
<keyword evidence="5 12" id="KW-0997">Cell inner membrane</keyword>
<feature type="transmembrane region" description="Helical" evidence="12">
    <location>
        <begin position="52"/>
        <end position="76"/>
    </location>
</feature>
<evidence type="ECO:0000256" key="5">
    <source>
        <dbReference type="ARBA" id="ARBA00022519"/>
    </source>
</evidence>
<evidence type="ECO:0000256" key="1">
    <source>
        <dbReference type="ARBA" id="ARBA00001946"/>
    </source>
</evidence>
<evidence type="ECO:0000256" key="11">
    <source>
        <dbReference type="ARBA" id="ARBA00023136"/>
    </source>
</evidence>
<dbReference type="InterPro" id="IPR039653">
    <property type="entry name" value="Prenyltransferase"/>
</dbReference>
<dbReference type="GO" id="GO:0005886">
    <property type="term" value="C:plasma membrane"/>
    <property type="evidence" value="ECO:0007669"/>
    <property type="project" value="UniProtKB-SubCell"/>
</dbReference>
<keyword evidence="7 12" id="KW-0831">Ubiquinone biosynthesis</keyword>
<keyword evidence="9 12" id="KW-0460">Magnesium</keyword>
<dbReference type="GO" id="GO:0006744">
    <property type="term" value="P:ubiquinone biosynthetic process"/>
    <property type="evidence" value="ECO:0007669"/>
    <property type="project" value="UniProtKB-UniRule"/>
</dbReference>
<dbReference type="EMBL" id="QJRN01000014">
    <property type="protein sequence ID" value="PYC32756.1"/>
    <property type="molecule type" value="Genomic_DNA"/>
</dbReference>
<dbReference type="FunFam" id="1.20.120.1780:FF:000001">
    <property type="entry name" value="4-hydroxybenzoate octaprenyltransferase"/>
    <property type="match status" value="1"/>
</dbReference>
<feature type="transmembrane region" description="Helical" evidence="12">
    <location>
        <begin position="146"/>
        <end position="164"/>
    </location>
</feature>
<dbReference type="Pfam" id="PF01040">
    <property type="entry name" value="UbiA"/>
    <property type="match status" value="1"/>
</dbReference>
<keyword evidence="6 12" id="KW-0808">Transferase</keyword>
<dbReference type="CDD" id="cd13959">
    <property type="entry name" value="PT_UbiA_COQ2"/>
    <property type="match status" value="1"/>
</dbReference>
<evidence type="ECO:0000256" key="4">
    <source>
        <dbReference type="ARBA" id="ARBA00022475"/>
    </source>
</evidence>
<feature type="transmembrane region" description="Helical" evidence="12">
    <location>
        <begin position="243"/>
        <end position="262"/>
    </location>
</feature>
<evidence type="ECO:0000256" key="2">
    <source>
        <dbReference type="ARBA" id="ARBA00004141"/>
    </source>
</evidence>
<dbReference type="InterPro" id="IPR044878">
    <property type="entry name" value="UbiA_sf"/>
</dbReference>
<feature type="transmembrane region" description="Helical" evidence="12">
    <location>
        <begin position="176"/>
        <end position="195"/>
    </location>
</feature>
<dbReference type="EC" id="2.5.1.39" evidence="12 13"/>
<dbReference type="GO" id="GO:0008412">
    <property type="term" value="F:4-hydroxybenzoate polyprenyltransferase activity"/>
    <property type="evidence" value="ECO:0007669"/>
    <property type="project" value="UniProtKB-UniRule"/>
</dbReference>
<keyword evidence="11 12" id="KW-0472">Membrane</keyword>
<dbReference type="Gene3D" id="1.10.357.140">
    <property type="entry name" value="UbiA prenyltransferase"/>
    <property type="match status" value="1"/>
</dbReference>
<feature type="transmembrane region" description="Helical" evidence="12">
    <location>
        <begin position="29"/>
        <end position="46"/>
    </location>
</feature>
<dbReference type="InterPro" id="IPR000537">
    <property type="entry name" value="UbiA_prenyltransferase"/>
</dbReference>
<dbReference type="PANTHER" id="PTHR11048">
    <property type="entry name" value="PRENYLTRANSFERASES"/>
    <property type="match status" value="1"/>
</dbReference>
<protein>
    <recommendedName>
        <fullName evidence="12 13">4-hydroxybenzoate octaprenyltransferase</fullName>
        <ecNumber evidence="12 13">2.5.1.39</ecNumber>
    </recommendedName>
    <alternativeName>
        <fullName evidence="12">4-HB polyprenyltransferase</fullName>
    </alternativeName>
</protein>
<feature type="transmembrane region" description="Helical" evidence="12">
    <location>
        <begin position="97"/>
        <end position="118"/>
    </location>
</feature>